<evidence type="ECO:0000256" key="12">
    <source>
        <dbReference type="ARBA" id="ARBA00044891"/>
    </source>
</evidence>
<feature type="region of interest" description="Disordered" evidence="25">
    <location>
        <begin position="390"/>
        <end position="419"/>
    </location>
</feature>
<dbReference type="InterPro" id="IPR020846">
    <property type="entry name" value="MFS_dom"/>
</dbReference>
<comment type="catalytic activity">
    <reaction evidence="12">
        <text>L-lysyl-L-alpha-amino acid(out) = L-lysyl-L-alpha-amino acid(in)</text>
        <dbReference type="Rhea" id="RHEA:79387"/>
        <dbReference type="ChEBI" id="CHEBI:229965"/>
    </reaction>
</comment>
<evidence type="ECO:0000256" key="19">
    <source>
        <dbReference type="ARBA" id="ARBA00044919"/>
    </source>
</evidence>
<dbReference type="PROSITE" id="PS50850">
    <property type="entry name" value="MFS"/>
    <property type="match status" value="1"/>
</dbReference>
<feature type="transmembrane region" description="Helical" evidence="26">
    <location>
        <begin position="246"/>
        <end position="267"/>
    </location>
</feature>
<organism evidence="28 29">
    <name type="scientific">Geranomyces variabilis</name>
    <dbReference type="NCBI Taxonomy" id="109894"/>
    <lineage>
        <taxon>Eukaryota</taxon>
        <taxon>Fungi</taxon>
        <taxon>Fungi incertae sedis</taxon>
        <taxon>Chytridiomycota</taxon>
        <taxon>Chytridiomycota incertae sedis</taxon>
        <taxon>Chytridiomycetes</taxon>
        <taxon>Spizellomycetales</taxon>
        <taxon>Powellomycetaceae</taxon>
        <taxon>Geranomyces</taxon>
    </lineage>
</organism>
<accession>A0AAD5TMK4</accession>
<comment type="catalytic activity">
    <reaction evidence="17">
        <text>L-arginyl-glycine(out) = L-arginyl-glycine(in)</text>
        <dbReference type="Rhea" id="RHEA:79391"/>
        <dbReference type="ChEBI" id="CHEBI:229955"/>
    </reaction>
</comment>
<evidence type="ECO:0000256" key="9">
    <source>
        <dbReference type="ARBA" id="ARBA00044878"/>
    </source>
</evidence>
<name>A0AAD5TMK4_9FUNG</name>
<evidence type="ECO:0000256" key="24">
    <source>
        <dbReference type="ARBA" id="ARBA00046376"/>
    </source>
</evidence>
<keyword evidence="29" id="KW-1185">Reference proteome</keyword>
<keyword evidence="5 26" id="KW-1133">Transmembrane helix</keyword>
<dbReference type="Pfam" id="PF07690">
    <property type="entry name" value="MFS_1"/>
    <property type="match status" value="1"/>
</dbReference>
<evidence type="ECO:0000256" key="6">
    <source>
        <dbReference type="ARBA" id="ARBA00023136"/>
    </source>
</evidence>
<comment type="catalytic activity">
    <reaction evidence="10">
        <text>L-alpha-aminoacyl-L-arginine(out) = L-alpha-aminoacyl-L-arginine(in)</text>
        <dbReference type="Rhea" id="RHEA:79367"/>
        <dbReference type="ChEBI" id="CHEBI:229968"/>
    </reaction>
</comment>
<evidence type="ECO:0000256" key="5">
    <source>
        <dbReference type="ARBA" id="ARBA00022989"/>
    </source>
</evidence>
<evidence type="ECO:0000256" key="7">
    <source>
        <dbReference type="ARBA" id="ARBA00023228"/>
    </source>
</evidence>
<sequence>MLSLLYALYSLPNTVLPFFGGHLGDVLGPRRMLIAFSATVVVGQVVFSVGLQGDVMWMMAVGRTVFGVGAESLGVVQTQITTARFRNHELALALGMNLSIARLGSVLNDLLTPVLGTISVPLAVWTASAFCVLSFLCAVLLARVCDDDVARRVAAGEPPRVQRSALWTAVVTYPKEFWMLGGVLCGLYATVIPFNTIHAGFLSEKFYPDNPQKAAQLTSIPDTLSALLVPLVGYLTDKYGRRVQTIVACAALITATHLLLGLGPSSISPIPALAVLGCAYAMLLTFWPCVALVVGDERSGLAFGITTSLMNISLTLIPPLVAALISGDSSYTSAELLFATCGTLAGCVAVVLSRTRVGRALDSRDGARDTDKPASLVRDEGGVELQSYAVLQQDDGYDDDDDDDDDDDGYGGGGGLNVRRDDELRNAKRVVVHAGESAEELEDVV</sequence>
<feature type="domain" description="Major facilitator superfamily (MFS) profile" evidence="27">
    <location>
        <begin position="1"/>
        <end position="357"/>
    </location>
</feature>
<evidence type="ECO:0000313" key="29">
    <source>
        <dbReference type="Proteomes" id="UP001212152"/>
    </source>
</evidence>
<evidence type="ECO:0000256" key="18">
    <source>
        <dbReference type="ARBA" id="ARBA00044912"/>
    </source>
</evidence>
<comment type="catalytic activity">
    <reaction evidence="13">
        <text>L-alpha-aminoacyl-L-lysine(out) = L-alpha-aminoacyl-L-lysine(in)</text>
        <dbReference type="Rhea" id="RHEA:79383"/>
        <dbReference type="ChEBI" id="CHEBI:229966"/>
    </reaction>
</comment>
<evidence type="ECO:0000256" key="16">
    <source>
        <dbReference type="ARBA" id="ARBA00044900"/>
    </source>
</evidence>
<evidence type="ECO:0000256" key="23">
    <source>
        <dbReference type="ARBA" id="ARBA00045709"/>
    </source>
</evidence>
<feature type="transmembrane region" description="Helical" evidence="26">
    <location>
        <begin position="273"/>
        <end position="294"/>
    </location>
</feature>
<keyword evidence="6 26" id="KW-0472">Membrane</keyword>
<comment type="catalytic activity">
    <reaction evidence="16">
        <text>L-lysyl-L-lysine(out) = L-lysyl-L-lysine(in)</text>
        <dbReference type="Rhea" id="RHEA:79403"/>
        <dbReference type="ChEBI" id="CHEBI:229956"/>
    </reaction>
</comment>
<feature type="transmembrane region" description="Helical" evidence="26">
    <location>
        <begin position="90"/>
        <end position="110"/>
    </location>
</feature>
<evidence type="ECO:0000256" key="14">
    <source>
        <dbReference type="ARBA" id="ARBA00044898"/>
    </source>
</evidence>
<evidence type="ECO:0000256" key="3">
    <source>
        <dbReference type="ARBA" id="ARBA00022448"/>
    </source>
</evidence>
<keyword evidence="4 26" id="KW-0812">Transmembrane</keyword>
<proteinExistence type="inferred from homology"/>
<evidence type="ECO:0000313" key="28">
    <source>
        <dbReference type="EMBL" id="KAJ3178949.1"/>
    </source>
</evidence>
<feature type="transmembrane region" description="Helical" evidence="26">
    <location>
        <begin position="177"/>
        <end position="194"/>
    </location>
</feature>
<evidence type="ECO:0000259" key="27">
    <source>
        <dbReference type="PROSITE" id="PS50850"/>
    </source>
</evidence>
<evidence type="ECO:0000256" key="25">
    <source>
        <dbReference type="SAM" id="MobiDB-lite"/>
    </source>
</evidence>
<gene>
    <name evidence="28" type="ORF">HDU87_003218</name>
</gene>
<dbReference type="AlphaFoldDB" id="A0AAD5TMK4"/>
<dbReference type="InterPro" id="IPR052187">
    <property type="entry name" value="MFSD1"/>
</dbReference>
<feature type="transmembrane region" description="Helical" evidence="26">
    <location>
        <begin position="331"/>
        <end position="352"/>
    </location>
</feature>
<dbReference type="PANTHER" id="PTHR23512:SF3">
    <property type="entry name" value="MAJOR FACILITATOR SUPERFAMILY DOMAIN-CONTAINING PROTEIN 1"/>
    <property type="match status" value="1"/>
</dbReference>
<feature type="transmembrane region" description="Helical" evidence="26">
    <location>
        <begin position="214"/>
        <end position="234"/>
    </location>
</feature>
<feature type="transmembrane region" description="Helical" evidence="26">
    <location>
        <begin position="33"/>
        <end position="51"/>
    </location>
</feature>
<dbReference type="InterPro" id="IPR011701">
    <property type="entry name" value="MFS"/>
</dbReference>
<evidence type="ECO:0000256" key="22">
    <source>
        <dbReference type="ARBA" id="ARBA00045018"/>
    </source>
</evidence>
<dbReference type="InterPro" id="IPR036259">
    <property type="entry name" value="MFS_trans_sf"/>
</dbReference>
<evidence type="ECO:0000256" key="10">
    <source>
        <dbReference type="ARBA" id="ARBA00044881"/>
    </source>
</evidence>
<dbReference type="Proteomes" id="UP001212152">
    <property type="component" value="Unassembled WGS sequence"/>
</dbReference>
<comment type="catalytic activity">
    <reaction evidence="11">
        <text>L-alpha-aminoacyl-L-histidine(out) = L-alpha-aminoacyl-L-histidine(in)</text>
        <dbReference type="Rhea" id="RHEA:79375"/>
        <dbReference type="ChEBI" id="CHEBI:229967"/>
    </reaction>
</comment>
<comment type="subunit">
    <text evidence="24">Homodimer. Interacts with lysosomal protein GLMP (via lumenal domain); the interaction starts while both proteins are still in the endoplasmic reticulum and is required for stabilization of MFSD1 in lysosomes but has no direct effect on its targeting to lysosomes or transporter activity.</text>
</comment>
<comment type="catalytic activity">
    <reaction evidence="20">
        <text>L-lysyl-glycine(out) = L-lysyl-glycine(in)</text>
        <dbReference type="Rhea" id="RHEA:79407"/>
        <dbReference type="ChEBI" id="CHEBI:191202"/>
    </reaction>
</comment>
<reference evidence="28" key="1">
    <citation type="submission" date="2020-05" db="EMBL/GenBank/DDBJ databases">
        <title>Phylogenomic resolution of chytrid fungi.</title>
        <authorList>
            <person name="Stajich J.E."/>
            <person name="Amses K."/>
            <person name="Simmons R."/>
            <person name="Seto K."/>
            <person name="Myers J."/>
            <person name="Bonds A."/>
            <person name="Quandt C.A."/>
            <person name="Barry K."/>
            <person name="Liu P."/>
            <person name="Grigoriev I."/>
            <person name="Longcore J.E."/>
            <person name="James T.Y."/>
        </authorList>
    </citation>
    <scope>NUCLEOTIDE SEQUENCE</scope>
    <source>
        <strain evidence="28">JEL0379</strain>
    </source>
</reference>
<comment type="catalytic activity">
    <reaction evidence="19">
        <text>L-alanyl-L-lysine(out) = L-alanyl-L-lysine(in)</text>
        <dbReference type="Rhea" id="RHEA:79415"/>
        <dbReference type="ChEBI" id="CHEBI:192470"/>
    </reaction>
</comment>
<dbReference type="Gene3D" id="1.20.1250.20">
    <property type="entry name" value="MFS general substrate transporter like domains"/>
    <property type="match status" value="2"/>
</dbReference>
<comment type="similarity">
    <text evidence="2">Belongs to the major facilitator superfamily.</text>
</comment>
<dbReference type="SUPFAM" id="SSF103473">
    <property type="entry name" value="MFS general substrate transporter"/>
    <property type="match status" value="1"/>
</dbReference>
<protein>
    <recommendedName>
        <fullName evidence="21">Lysosomal dipeptide transporter MFSD1</fullName>
    </recommendedName>
    <alternativeName>
        <fullName evidence="22">Major facilitator superfamily domain-containing protein 1</fullName>
    </alternativeName>
</protein>
<evidence type="ECO:0000256" key="2">
    <source>
        <dbReference type="ARBA" id="ARBA00008335"/>
    </source>
</evidence>
<dbReference type="EMBL" id="JADGJQ010000023">
    <property type="protein sequence ID" value="KAJ3178949.1"/>
    <property type="molecule type" value="Genomic_DNA"/>
</dbReference>
<feature type="compositionally biased region" description="Acidic residues" evidence="25">
    <location>
        <begin position="395"/>
        <end position="409"/>
    </location>
</feature>
<comment type="catalytic activity">
    <reaction evidence="8">
        <text>L-lysyl-L-alanine(out) = L-lysyl-L-alanine(in)</text>
        <dbReference type="Rhea" id="RHEA:79399"/>
        <dbReference type="ChEBI" id="CHEBI:229954"/>
    </reaction>
</comment>
<keyword evidence="3" id="KW-0813">Transport</keyword>
<dbReference type="GO" id="GO:0022857">
    <property type="term" value="F:transmembrane transporter activity"/>
    <property type="evidence" value="ECO:0007669"/>
    <property type="project" value="InterPro"/>
</dbReference>
<comment type="catalytic activity">
    <reaction evidence="18">
        <text>L-histidyl-L-alpha-amino acid(out) = L-histidyl-L-alpha-amino acid(in)</text>
        <dbReference type="Rhea" id="RHEA:79379"/>
        <dbReference type="ChEBI" id="CHEBI:229964"/>
    </reaction>
</comment>
<evidence type="ECO:0000256" key="13">
    <source>
        <dbReference type="ARBA" id="ARBA00044893"/>
    </source>
</evidence>
<evidence type="ECO:0000256" key="17">
    <source>
        <dbReference type="ARBA" id="ARBA00044903"/>
    </source>
</evidence>
<feature type="transmembrane region" description="Helical" evidence="26">
    <location>
        <begin position="301"/>
        <end position="325"/>
    </location>
</feature>
<keyword evidence="7" id="KW-0458">Lysosome</keyword>
<evidence type="ECO:0000256" key="11">
    <source>
        <dbReference type="ARBA" id="ARBA00044884"/>
    </source>
</evidence>
<feature type="transmembrane region" description="Helical" evidence="26">
    <location>
        <begin position="122"/>
        <end position="142"/>
    </location>
</feature>
<comment type="caution">
    <text evidence="28">The sequence shown here is derived from an EMBL/GenBank/DDBJ whole genome shotgun (WGS) entry which is preliminary data.</text>
</comment>
<evidence type="ECO:0000256" key="26">
    <source>
        <dbReference type="SAM" id="Phobius"/>
    </source>
</evidence>
<comment type="catalytic activity">
    <reaction evidence="15">
        <text>L-arginyl-L-alpha-amino acid(out) = L-arginyl-L-alpha-amino acid(in)</text>
        <dbReference type="Rhea" id="RHEA:79371"/>
        <dbReference type="ChEBI" id="CHEBI:84315"/>
    </reaction>
</comment>
<evidence type="ECO:0000256" key="1">
    <source>
        <dbReference type="ARBA" id="ARBA00004155"/>
    </source>
</evidence>
<comment type="function">
    <text evidence="23">Lysosomal dipeptide uniporter that selectively exports lysine, arginine or histidine-containing dipeptides with a net positive charge from the lysosome lumen into the cytosol. Could play a role in a specific type of protein O-glycosylation indirectly regulating macrophages migration and tissue invasion. Also essential for liver homeostasis.</text>
</comment>
<comment type="catalytic activity">
    <reaction evidence="14">
        <text>L-aspartyl-L-lysine(out) = L-aspartyl-L-lysine(in)</text>
        <dbReference type="Rhea" id="RHEA:79411"/>
        <dbReference type="ChEBI" id="CHEBI:229953"/>
    </reaction>
</comment>
<comment type="subcellular location">
    <subcellularLocation>
        <location evidence="1">Lysosome membrane</location>
        <topology evidence="1">Multi-pass membrane protein</topology>
    </subcellularLocation>
</comment>
<comment type="catalytic activity">
    <reaction evidence="9">
        <text>L-histidyl-glycine(out) = L-histidyl-glycine(in)</text>
        <dbReference type="Rhea" id="RHEA:79395"/>
        <dbReference type="ChEBI" id="CHEBI:229957"/>
    </reaction>
</comment>
<dbReference type="PANTHER" id="PTHR23512">
    <property type="entry name" value="MAJOR FACILITATOR SUPERFAMILY DOMAIN-CONTAINING PROTEIN 1"/>
    <property type="match status" value="1"/>
</dbReference>
<evidence type="ECO:0000256" key="4">
    <source>
        <dbReference type="ARBA" id="ARBA00022692"/>
    </source>
</evidence>
<evidence type="ECO:0000256" key="15">
    <source>
        <dbReference type="ARBA" id="ARBA00044899"/>
    </source>
</evidence>
<evidence type="ECO:0000256" key="8">
    <source>
        <dbReference type="ARBA" id="ARBA00044876"/>
    </source>
</evidence>
<evidence type="ECO:0000256" key="21">
    <source>
        <dbReference type="ARBA" id="ARBA00044985"/>
    </source>
</evidence>
<evidence type="ECO:0000256" key="20">
    <source>
        <dbReference type="ARBA" id="ARBA00044924"/>
    </source>
</evidence>